<proteinExistence type="predicted"/>
<dbReference type="Pfam" id="PF10539">
    <property type="entry name" value="Dev_Cell_Death"/>
    <property type="match status" value="1"/>
</dbReference>
<accession>A0A2P6P4M8</accession>
<keyword evidence="3" id="KW-1185">Reference proteome</keyword>
<protein>
    <submittedName>
        <fullName evidence="2">Putative development/cell death domain-containing protein</fullName>
    </submittedName>
</protein>
<dbReference type="OrthoDB" id="1920894at2759"/>
<sequence>MNCGGNEDLEYRASAVGDVNANYVTALPPMSRWYGQISAPADIISRDGAKEQMVCNNQMNSEDFSGYIFMCNGRTKPECYMYRVFGLPAGRREVIEKIKPGMKLFLFDYEVKYLYGVYEATTAGKLNWDTAAFGGNFPAQVRFHIYKECLPLPESCFKHAIRDNYQTGSKKFNPILSSQQVSHLVSMFNPLTKPSSAKYDHYPVKNQFQSHSRLPPPSYPYFNLINTSHTPKASLPPSYSSMYGRLTSPALEPQCTQTSVLQPEHVGYGYAPQMGYINPAVQPQANSAPYQTSYTVEAGQPYLHGVPKSYERYEAAAQAMVPTHQYTDWRYEYNQLPSQTHMQMQENAAQHQSLYQVPAAHHVTQPIQQHASRFEEPGPAVRTLPIRSSNTWTLQI</sequence>
<evidence type="ECO:0000313" key="2">
    <source>
        <dbReference type="EMBL" id="PRQ16852.1"/>
    </source>
</evidence>
<comment type="caution">
    <text evidence="2">The sequence shown here is derived from an EMBL/GenBank/DDBJ whole genome shotgun (WGS) entry which is preliminary data.</text>
</comment>
<dbReference type="InterPro" id="IPR013989">
    <property type="entry name" value="Dev_and_cell_death_domain"/>
</dbReference>
<dbReference type="SMART" id="SM00767">
    <property type="entry name" value="DCD"/>
    <property type="match status" value="1"/>
</dbReference>
<dbReference type="PANTHER" id="PTHR46444:SF19">
    <property type="entry name" value="OS02G0745600 PROTEIN"/>
    <property type="match status" value="1"/>
</dbReference>
<dbReference type="PROSITE" id="PS51222">
    <property type="entry name" value="DCD"/>
    <property type="match status" value="1"/>
</dbReference>
<dbReference type="AlphaFoldDB" id="A0A2P6P4M8"/>
<evidence type="ECO:0000259" key="1">
    <source>
        <dbReference type="PROSITE" id="PS51222"/>
    </source>
</evidence>
<gene>
    <name evidence="2" type="ORF">RchiOBHm_Chr7g0188711</name>
</gene>
<dbReference type="Proteomes" id="UP000238479">
    <property type="component" value="Chromosome 7"/>
</dbReference>
<dbReference type="PANTHER" id="PTHR46444">
    <property type="entry name" value="DCD (DEVELOPMENT AND CELL DEATH) DOMAIN PROTEIN-RELATED"/>
    <property type="match status" value="1"/>
</dbReference>
<organism evidence="2 3">
    <name type="scientific">Rosa chinensis</name>
    <name type="common">China rose</name>
    <dbReference type="NCBI Taxonomy" id="74649"/>
    <lineage>
        <taxon>Eukaryota</taxon>
        <taxon>Viridiplantae</taxon>
        <taxon>Streptophyta</taxon>
        <taxon>Embryophyta</taxon>
        <taxon>Tracheophyta</taxon>
        <taxon>Spermatophyta</taxon>
        <taxon>Magnoliopsida</taxon>
        <taxon>eudicotyledons</taxon>
        <taxon>Gunneridae</taxon>
        <taxon>Pentapetalae</taxon>
        <taxon>rosids</taxon>
        <taxon>fabids</taxon>
        <taxon>Rosales</taxon>
        <taxon>Rosaceae</taxon>
        <taxon>Rosoideae</taxon>
        <taxon>Rosoideae incertae sedis</taxon>
        <taxon>Rosa</taxon>
    </lineage>
</organism>
<dbReference type="EMBL" id="PDCK01000045">
    <property type="protein sequence ID" value="PRQ16852.1"/>
    <property type="molecule type" value="Genomic_DNA"/>
</dbReference>
<feature type="domain" description="DCD" evidence="1">
    <location>
        <begin position="62"/>
        <end position="190"/>
    </location>
</feature>
<evidence type="ECO:0000313" key="3">
    <source>
        <dbReference type="Proteomes" id="UP000238479"/>
    </source>
</evidence>
<name>A0A2P6P4M8_ROSCH</name>
<dbReference type="Gramene" id="PRQ16852">
    <property type="protein sequence ID" value="PRQ16852"/>
    <property type="gene ID" value="RchiOBHm_Chr7g0188711"/>
</dbReference>
<reference evidence="2 3" key="1">
    <citation type="journal article" date="2018" name="Nat. Genet.">
        <title>The Rosa genome provides new insights in the design of modern roses.</title>
        <authorList>
            <person name="Bendahmane M."/>
        </authorList>
    </citation>
    <scope>NUCLEOTIDE SEQUENCE [LARGE SCALE GENOMIC DNA]</scope>
    <source>
        <strain evidence="3">cv. Old Blush</strain>
    </source>
</reference>